<name>A0A1V4GUN1_MORLA</name>
<dbReference type="AlphaFoldDB" id="A0A1V4GUN1"/>
<protein>
    <recommendedName>
        <fullName evidence="3">EcxA zinc-binding domain-containing protein</fullName>
    </recommendedName>
</protein>
<evidence type="ECO:0000313" key="1">
    <source>
        <dbReference type="EMBL" id="OPH35846.1"/>
    </source>
</evidence>
<reference evidence="2" key="1">
    <citation type="submission" date="2017-03" db="EMBL/GenBank/DDBJ databases">
        <title>Draft genome sequence of Moraxella equi CCUG 4950T type strain.</title>
        <authorList>
            <person name="Salva-Serra F."/>
            <person name="Engstrom-Jakobsson H."/>
            <person name="Thorell K."/>
            <person name="Jaen-Luchoro D."/>
            <person name="Gonzales-Siles L."/>
            <person name="Karlsson R."/>
            <person name="Yazdan S."/>
            <person name="Boulund F."/>
            <person name="Johnning A."/>
            <person name="Engstrand L."/>
            <person name="Kristiansson E."/>
            <person name="Moore E."/>
        </authorList>
    </citation>
    <scope>NUCLEOTIDE SEQUENCE [LARGE SCALE GENOMIC DNA]</scope>
    <source>
        <strain evidence="2">CCUG 4441</strain>
    </source>
</reference>
<dbReference type="Proteomes" id="UP000191025">
    <property type="component" value="Unassembled WGS sequence"/>
</dbReference>
<dbReference type="RefSeq" id="WP_062500123.1">
    <property type="nucleotide sequence ID" value="NZ_MXAN01000056.1"/>
</dbReference>
<dbReference type="EMBL" id="MXAN01000056">
    <property type="protein sequence ID" value="OPH35846.1"/>
    <property type="molecule type" value="Genomic_DNA"/>
</dbReference>
<evidence type="ECO:0008006" key="3">
    <source>
        <dbReference type="Google" id="ProtNLM"/>
    </source>
</evidence>
<gene>
    <name evidence="1" type="ORF">B5J94_08515</name>
</gene>
<evidence type="ECO:0000313" key="2">
    <source>
        <dbReference type="Proteomes" id="UP000191025"/>
    </source>
</evidence>
<sequence length="601" mass="68953">MSQNEYKTTTASTATDAPTCKVVISGVPRKFLVHFRRPLVDDPWSPVSEQVQNFGFDWLRDEYIHDIVSVLENNNEPTRLYRGDIDKLKKEYTHLWFDGSQPVEVLSRIKTCGVDEYIPSWLAVFAEKHKPEGVTHTYAKLHLQIDQEAVDMDRPLAKDDTVLIFTPSDDGVEIYFRDKSRDKNILELPLEIFLEKGQLTRPLGRDTSIKYYADPTKQLTIKVKTPSDKVRHILVTAKHNNHSRDVGVLLIYPNHEIPAAHIQVVQFAMIPNSYAMPELRYQDRLRSEAFGQALINLTFESKVFNMRLHEKIHTRHHQREIEEFLKKYECRKTRTNSYPNLLAFNNTPIDRQNRSNFDLDVRQLFEQLYPSTALQSSAIYGHWTESNQNKTTHLIFADVKPVTMNAVVPTCEPDETGKIPPPATEYIHSDSSVTGAIGGVVTPRPFTEDEISCGCFAGIPNDKLLNRADYVGGNTAIIYAVAQNDIYAIFHELGHSFGLPHTFDKPPELDELKASKGHLDENRAKAILNRFPTYQFYQGYTDNVMDYEGRIPSSKTQRDKEAPEYPTVNEYSGKMNSLFKWQWNILRADRSLTIPKNKESS</sequence>
<comment type="caution">
    <text evidence="1">The sequence shown here is derived from an EMBL/GenBank/DDBJ whole genome shotgun (WGS) entry which is preliminary data.</text>
</comment>
<organism evidence="1 2">
    <name type="scientific">Moraxella lacunata</name>
    <dbReference type="NCBI Taxonomy" id="477"/>
    <lineage>
        <taxon>Bacteria</taxon>
        <taxon>Pseudomonadati</taxon>
        <taxon>Pseudomonadota</taxon>
        <taxon>Gammaproteobacteria</taxon>
        <taxon>Moraxellales</taxon>
        <taxon>Moraxellaceae</taxon>
        <taxon>Moraxella</taxon>
    </lineage>
</organism>
<accession>A0A1V4GUN1</accession>
<dbReference type="SUPFAM" id="SSF55486">
    <property type="entry name" value="Metalloproteases ('zincins'), catalytic domain"/>
    <property type="match status" value="1"/>
</dbReference>
<proteinExistence type="predicted"/>